<dbReference type="SMART" id="SM00880">
    <property type="entry name" value="CHAD"/>
    <property type="match status" value="1"/>
</dbReference>
<dbReference type="Proteomes" id="UP000526501">
    <property type="component" value="Unassembled WGS sequence"/>
</dbReference>
<accession>A0A7X1B2Q5</accession>
<dbReference type="InterPro" id="IPR007899">
    <property type="entry name" value="CHAD_dom"/>
</dbReference>
<dbReference type="EMBL" id="JACHVC010000001">
    <property type="protein sequence ID" value="MBC2604561.1"/>
    <property type="molecule type" value="Genomic_DNA"/>
</dbReference>
<dbReference type="PANTHER" id="PTHR39339">
    <property type="entry name" value="SLR1444 PROTEIN"/>
    <property type="match status" value="1"/>
</dbReference>
<proteinExistence type="predicted"/>
<feature type="domain" description="CHAD" evidence="1">
    <location>
        <begin position="211"/>
        <end position="499"/>
    </location>
</feature>
<dbReference type="Pfam" id="PF05235">
    <property type="entry name" value="CHAD"/>
    <property type="match status" value="1"/>
</dbReference>
<name>A0A7X1B2Q5_9BACT</name>
<dbReference type="PROSITE" id="PS51708">
    <property type="entry name" value="CHAD"/>
    <property type="match status" value="1"/>
</dbReference>
<dbReference type="InterPro" id="IPR038186">
    <property type="entry name" value="CHAD_dom_sf"/>
</dbReference>
<keyword evidence="3" id="KW-1185">Reference proteome</keyword>
<comment type="caution">
    <text evidence="2">The sequence shown here is derived from an EMBL/GenBank/DDBJ whole genome shotgun (WGS) entry which is preliminary data.</text>
</comment>
<evidence type="ECO:0000259" key="1">
    <source>
        <dbReference type="PROSITE" id="PS51708"/>
    </source>
</evidence>
<dbReference type="Gene3D" id="1.40.20.10">
    <property type="entry name" value="CHAD domain"/>
    <property type="match status" value="1"/>
</dbReference>
<dbReference type="PANTHER" id="PTHR39339:SF1">
    <property type="entry name" value="CHAD DOMAIN-CONTAINING PROTEIN"/>
    <property type="match status" value="1"/>
</dbReference>
<evidence type="ECO:0000313" key="3">
    <source>
        <dbReference type="Proteomes" id="UP000526501"/>
    </source>
</evidence>
<evidence type="ECO:0000313" key="2">
    <source>
        <dbReference type="EMBL" id="MBC2604561.1"/>
    </source>
</evidence>
<organism evidence="2 3">
    <name type="scientific">Pelagicoccus albus</name>
    <dbReference type="NCBI Taxonomy" id="415222"/>
    <lineage>
        <taxon>Bacteria</taxon>
        <taxon>Pseudomonadati</taxon>
        <taxon>Verrucomicrobiota</taxon>
        <taxon>Opitutia</taxon>
        <taxon>Puniceicoccales</taxon>
        <taxon>Pelagicoccaceae</taxon>
        <taxon>Pelagicoccus</taxon>
    </lineage>
</organism>
<gene>
    <name evidence="2" type="ORF">H5P27_00665</name>
</gene>
<reference evidence="2 3" key="1">
    <citation type="submission" date="2020-07" db="EMBL/GenBank/DDBJ databases">
        <authorList>
            <person name="Feng X."/>
        </authorList>
    </citation>
    <scope>NUCLEOTIDE SEQUENCE [LARGE SCALE GENOMIC DNA]</scope>
    <source>
        <strain evidence="2 3">JCM23202</strain>
    </source>
</reference>
<sequence>MTLKPSTLEWQLDENPSLLFEQFGEKLQKSNTPPIETSLELYDTFDQALREIGRCLIKEKSEFRIADRVGIGSTSPELRSRTRGQNIFWNDFPAGELRDYLKPLLELRAAVKVATIKILTEEYSILNEDEKTVARLRLTRLTEESSGQSTQSLATIPLVGYTEEAQEIASILDTLTGFHRKKKCSIEWVFNAVGAGAPPLSPSATVQLDSDQSTQSAVVEIAKQMVHTASQMEDGVIKDIDTEFLHDYRVSIRKLRSVLSLTKGAFAKDDLNRLKTAFGGFARKTSRLRDLDVYLMEKELFRSMLPRSLHPGLDPLFEFFAKERSRELTKIRRHLKSAAYTKSIESQLNWLSQEELPQGPASETPIKPFASHIIAIHYKRVRKMGKKLDDTTPDEEVHELRIECKKLRYLLELFSSLYPTKDIKRIIKQLKGLQTVLGNFNDYTVQQQSLLQYLSETESVDRAAAASVGGLITHLHRSQLEARSHVSEKFLQFHGKETRLLFEKLFNANGKAST</sequence>
<dbReference type="AlphaFoldDB" id="A0A7X1B2Q5"/>
<protein>
    <submittedName>
        <fullName evidence="2">CHAD domain-containing protein</fullName>
    </submittedName>
</protein>
<dbReference type="RefSeq" id="WP_185658453.1">
    <property type="nucleotide sequence ID" value="NZ_CAWPOO010000001.1"/>
</dbReference>